<proteinExistence type="predicted"/>
<evidence type="ECO:0000313" key="3">
    <source>
        <dbReference type="Proteomes" id="UP001222027"/>
    </source>
</evidence>
<comment type="caution">
    <text evidence="2">The sequence shown here is derived from an EMBL/GenBank/DDBJ whole genome shotgun (WGS) entry which is preliminary data.</text>
</comment>
<evidence type="ECO:0000313" key="2">
    <source>
        <dbReference type="EMBL" id="KAJ8506372.1"/>
    </source>
</evidence>
<sequence length="116" mass="13367">MSASDGSRCIVRNGGCQPLGESRSFSQRGSSPFRFGVYKIGLPFSPPCSLAFFPIIISFVQPRRLFRFRYHIFWRHAVVLEKGIFSLSKELLEDLVDLIEKLTLEFQLKLVAWRLI</sequence>
<evidence type="ECO:0000256" key="1">
    <source>
        <dbReference type="SAM" id="Phobius"/>
    </source>
</evidence>
<gene>
    <name evidence="2" type="ORF">OPV22_007258</name>
</gene>
<name>A0AAV8RN63_ENSVE</name>
<organism evidence="2 3">
    <name type="scientific">Ensete ventricosum</name>
    <name type="common">Abyssinian banana</name>
    <name type="synonym">Musa ensete</name>
    <dbReference type="NCBI Taxonomy" id="4639"/>
    <lineage>
        <taxon>Eukaryota</taxon>
        <taxon>Viridiplantae</taxon>
        <taxon>Streptophyta</taxon>
        <taxon>Embryophyta</taxon>
        <taxon>Tracheophyta</taxon>
        <taxon>Spermatophyta</taxon>
        <taxon>Magnoliopsida</taxon>
        <taxon>Liliopsida</taxon>
        <taxon>Zingiberales</taxon>
        <taxon>Musaceae</taxon>
        <taxon>Ensete</taxon>
    </lineage>
</organism>
<accession>A0AAV8RN63</accession>
<protein>
    <submittedName>
        <fullName evidence="2">Uncharacterized protein</fullName>
    </submittedName>
</protein>
<keyword evidence="1" id="KW-1133">Transmembrane helix</keyword>
<dbReference type="Proteomes" id="UP001222027">
    <property type="component" value="Unassembled WGS sequence"/>
</dbReference>
<keyword evidence="3" id="KW-1185">Reference proteome</keyword>
<reference evidence="2 3" key="1">
    <citation type="submission" date="2022-12" db="EMBL/GenBank/DDBJ databases">
        <title>Chromosome-scale assembly of the Ensete ventricosum genome.</title>
        <authorList>
            <person name="Dussert Y."/>
            <person name="Stocks J."/>
            <person name="Wendawek A."/>
            <person name="Woldeyes F."/>
            <person name="Nichols R.A."/>
            <person name="Borrell J.S."/>
        </authorList>
    </citation>
    <scope>NUCLEOTIDE SEQUENCE [LARGE SCALE GENOMIC DNA]</scope>
    <source>
        <strain evidence="3">cv. Maze</strain>
        <tissue evidence="2">Seeds</tissue>
    </source>
</reference>
<dbReference type="AlphaFoldDB" id="A0AAV8RN63"/>
<keyword evidence="1" id="KW-0812">Transmembrane</keyword>
<feature type="transmembrane region" description="Helical" evidence="1">
    <location>
        <begin position="40"/>
        <end position="60"/>
    </location>
</feature>
<dbReference type="EMBL" id="JAQQAF010000002">
    <property type="protein sequence ID" value="KAJ8506372.1"/>
    <property type="molecule type" value="Genomic_DNA"/>
</dbReference>
<keyword evidence="1" id="KW-0472">Membrane</keyword>